<dbReference type="Gene3D" id="3.40.50.2000">
    <property type="entry name" value="Glycogen Phosphorylase B"/>
    <property type="match status" value="2"/>
</dbReference>
<evidence type="ECO:0000313" key="4">
    <source>
        <dbReference type="EMBL" id="MFD1640938.1"/>
    </source>
</evidence>
<proteinExistence type="predicted"/>
<gene>
    <name evidence="4" type="ORF">ACFSBW_03490</name>
</gene>
<feature type="domain" description="Glycosyltransferase subfamily 4-like N-terminal" evidence="3">
    <location>
        <begin position="22"/>
        <end position="169"/>
    </location>
</feature>
<sequence>MDALHLTTAHNSTDTRIFDKEAKSLVEAGFDIEIVAHDTSDEPQDGVEFQSLGTAKSRTDRWTSIRDVARIAQNADAGIYHFHDPELIPVGVYLSYATDGAVVYDAHEDYGHIVPMRDWVPSWAEYALSKGIPIAESISARRFDAVVAVSDWIGKPFHDVTDTVETIHNFPQTTSMPSVDGTIETTAECTLCFVGGLVDVRGIHQMLDLLRYLVADGVDAELWALGSWKPDADRDAAIEFIKTHSLEERVTFPGYLTYEEMFRWLASADVGLALLDVEHYEGGIPTKFFEYLYAGLPVVTTPVDAASQFLPAEYKYVVPQGDTEAAAEAVRRALDREHDQETIQRIVEEQYSWEQEAEKLIALYEDLLE</sequence>
<dbReference type="PANTHER" id="PTHR12526">
    <property type="entry name" value="GLYCOSYLTRANSFERASE"/>
    <property type="match status" value="1"/>
</dbReference>
<evidence type="ECO:0000256" key="1">
    <source>
        <dbReference type="ARBA" id="ARBA00022676"/>
    </source>
</evidence>
<dbReference type="Proteomes" id="UP001597052">
    <property type="component" value="Unassembled WGS sequence"/>
</dbReference>
<dbReference type="GO" id="GO:0016757">
    <property type="term" value="F:glycosyltransferase activity"/>
    <property type="evidence" value="ECO:0007669"/>
    <property type="project" value="UniProtKB-KW"/>
</dbReference>
<dbReference type="InterPro" id="IPR028098">
    <property type="entry name" value="Glyco_trans_4-like_N"/>
</dbReference>
<dbReference type="EC" id="2.4.-.-" evidence="4"/>
<keyword evidence="1 4" id="KW-0328">Glycosyltransferase</keyword>
<evidence type="ECO:0000313" key="5">
    <source>
        <dbReference type="Proteomes" id="UP001597052"/>
    </source>
</evidence>
<dbReference type="RefSeq" id="WP_256394630.1">
    <property type="nucleotide sequence ID" value="NZ_JANHDJ010000001.1"/>
</dbReference>
<dbReference type="EMBL" id="JBHUDM010000001">
    <property type="protein sequence ID" value="MFD1640938.1"/>
    <property type="molecule type" value="Genomic_DNA"/>
</dbReference>
<comment type="caution">
    <text evidence="4">The sequence shown here is derived from an EMBL/GenBank/DDBJ whole genome shotgun (WGS) entry which is preliminary data.</text>
</comment>
<dbReference type="PANTHER" id="PTHR12526:SF629">
    <property type="entry name" value="TEICHURONIC ACID BIOSYNTHESIS GLYCOSYLTRANSFERASE TUAH-RELATED"/>
    <property type="match status" value="1"/>
</dbReference>
<evidence type="ECO:0000259" key="3">
    <source>
        <dbReference type="Pfam" id="PF13439"/>
    </source>
</evidence>
<reference evidence="4 5" key="1">
    <citation type="journal article" date="2019" name="Int. J. Syst. Evol. Microbiol.">
        <title>The Global Catalogue of Microorganisms (GCM) 10K type strain sequencing project: providing services to taxonomists for standard genome sequencing and annotation.</title>
        <authorList>
            <consortium name="The Broad Institute Genomics Platform"/>
            <consortium name="The Broad Institute Genome Sequencing Center for Infectious Disease"/>
            <person name="Wu L."/>
            <person name="Ma J."/>
        </authorList>
    </citation>
    <scope>NUCLEOTIDE SEQUENCE [LARGE SCALE GENOMIC DNA]</scope>
    <source>
        <strain evidence="4 5">CGMCC 1.10593</strain>
    </source>
</reference>
<keyword evidence="5" id="KW-1185">Reference proteome</keyword>
<dbReference type="SUPFAM" id="SSF53756">
    <property type="entry name" value="UDP-Glycosyltransferase/glycogen phosphorylase"/>
    <property type="match status" value="1"/>
</dbReference>
<dbReference type="CDD" id="cd03801">
    <property type="entry name" value="GT4_PimA-like"/>
    <property type="match status" value="1"/>
</dbReference>
<name>A0ABD6D559_9EURY</name>
<accession>A0ABD6D559</accession>
<keyword evidence="2 4" id="KW-0808">Transferase</keyword>
<dbReference type="AlphaFoldDB" id="A0ABD6D559"/>
<evidence type="ECO:0000256" key="2">
    <source>
        <dbReference type="ARBA" id="ARBA00022679"/>
    </source>
</evidence>
<dbReference type="Pfam" id="PF13439">
    <property type="entry name" value="Glyco_transf_4"/>
    <property type="match status" value="1"/>
</dbReference>
<dbReference type="Pfam" id="PF13692">
    <property type="entry name" value="Glyco_trans_1_4"/>
    <property type="match status" value="1"/>
</dbReference>
<organism evidence="4 5">
    <name type="scientific">Halohasta litorea</name>
    <dbReference type="NCBI Taxonomy" id="869891"/>
    <lineage>
        <taxon>Archaea</taxon>
        <taxon>Methanobacteriati</taxon>
        <taxon>Methanobacteriota</taxon>
        <taxon>Stenosarchaea group</taxon>
        <taxon>Halobacteria</taxon>
        <taxon>Halobacteriales</taxon>
        <taxon>Haloferacaceae</taxon>
        <taxon>Halohasta</taxon>
    </lineage>
</organism>
<protein>
    <submittedName>
        <fullName evidence="4">Glycosyltransferase family 4 protein</fullName>
        <ecNumber evidence="4">2.4.-.-</ecNumber>
    </submittedName>
</protein>